<dbReference type="EMBL" id="JAUOEM010000003">
    <property type="protein sequence ID" value="MDO5987546.1"/>
    <property type="molecule type" value="Genomic_DNA"/>
</dbReference>
<dbReference type="PROSITE" id="PS50893">
    <property type="entry name" value="ABC_TRANSPORTER_2"/>
    <property type="match status" value="1"/>
</dbReference>
<dbReference type="InterPro" id="IPR003439">
    <property type="entry name" value="ABC_transporter-like_ATP-bd"/>
</dbReference>
<sequence length="307" mass="33965">MVNSILKVQNLTHYYGNKVAVNDISLEIKSNGVLGLLGSNGAGKSTTINILCGVLSPTKGDVFINGINIRNNQIASKKLIGFLPQKAPLYFDLTVNEYLEYCAKIRLIPNVKIRNAVERVKQLCNISHFSKALIRSLSGGYQQRVGIAQAIIHDPKLVVFDEPTNGLDPVQVLEVRKLIQTISKDRAVLLSTHILSEVQATCSNIIMIEKGNKVFSGSIEDFNNYVAPNTLSIKMILPPELEEFLLICGVEEVDFKNEIILVKTNDIIKTSKAIIERSIKSNWGLIEIFPLKNSLDDVFAELSSSIN</sequence>
<dbReference type="Proteomes" id="UP001176891">
    <property type="component" value="Unassembled WGS sequence"/>
</dbReference>
<feature type="domain" description="ABC transporter" evidence="5">
    <location>
        <begin position="6"/>
        <end position="235"/>
    </location>
</feature>
<evidence type="ECO:0000256" key="2">
    <source>
        <dbReference type="ARBA" id="ARBA00022448"/>
    </source>
</evidence>
<comment type="similarity">
    <text evidence="1">Belongs to the ABC transporter superfamily.</text>
</comment>
<reference evidence="6" key="1">
    <citation type="submission" date="2023-07" db="EMBL/GenBank/DDBJ databases">
        <title>Two novel species in the genus Flavivirga.</title>
        <authorList>
            <person name="Kwon K."/>
        </authorList>
    </citation>
    <scope>NUCLEOTIDE SEQUENCE</scope>
    <source>
        <strain evidence="6">KACC 14157</strain>
    </source>
</reference>
<evidence type="ECO:0000256" key="3">
    <source>
        <dbReference type="ARBA" id="ARBA00022741"/>
    </source>
</evidence>
<keyword evidence="3" id="KW-0547">Nucleotide-binding</keyword>
<dbReference type="Pfam" id="PF00005">
    <property type="entry name" value="ABC_tran"/>
    <property type="match status" value="1"/>
</dbReference>
<dbReference type="Gene3D" id="3.40.50.300">
    <property type="entry name" value="P-loop containing nucleotide triphosphate hydrolases"/>
    <property type="match status" value="1"/>
</dbReference>
<evidence type="ECO:0000313" key="7">
    <source>
        <dbReference type="Proteomes" id="UP001176891"/>
    </source>
</evidence>
<gene>
    <name evidence="6" type="ORF">Q4Q39_09070</name>
</gene>
<evidence type="ECO:0000259" key="5">
    <source>
        <dbReference type="PROSITE" id="PS50893"/>
    </source>
</evidence>
<dbReference type="InterPro" id="IPR027417">
    <property type="entry name" value="P-loop_NTPase"/>
</dbReference>
<dbReference type="GO" id="GO:0005524">
    <property type="term" value="F:ATP binding"/>
    <property type="evidence" value="ECO:0007669"/>
    <property type="project" value="UniProtKB-KW"/>
</dbReference>
<keyword evidence="2" id="KW-0813">Transport</keyword>
<dbReference type="InterPro" id="IPR003593">
    <property type="entry name" value="AAA+_ATPase"/>
</dbReference>
<accession>A0ABT8X0T6</accession>
<evidence type="ECO:0000256" key="4">
    <source>
        <dbReference type="ARBA" id="ARBA00022840"/>
    </source>
</evidence>
<dbReference type="PANTHER" id="PTHR43335">
    <property type="entry name" value="ABC TRANSPORTER, ATP-BINDING PROTEIN"/>
    <property type="match status" value="1"/>
</dbReference>
<organism evidence="6 7">
    <name type="scientific">Flavivirga amylovorans</name>
    <dbReference type="NCBI Taxonomy" id="870486"/>
    <lineage>
        <taxon>Bacteria</taxon>
        <taxon>Pseudomonadati</taxon>
        <taxon>Bacteroidota</taxon>
        <taxon>Flavobacteriia</taxon>
        <taxon>Flavobacteriales</taxon>
        <taxon>Flavobacteriaceae</taxon>
        <taxon>Flavivirga</taxon>
    </lineage>
</organism>
<dbReference type="SUPFAM" id="SSF52540">
    <property type="entry name" value="P-loop containing nucleoside triphosphate hydrolases"/>
    <property type="match status" value="1"/>
</dbReference>
<evidence type="ECO:0000256" key="1">
    <source>
        <dbReference type="ARBA" id="ARBA00005417"/>
    </source>
</evidence>
<proteinExistence type="inferred from homology"/>
<protein>
    <submittedName>
        <fullName evidence="6">ABC transporter ATP-binding protein</fullName>
    </submittedName>
</protein>
<name>A0ABT8X0T6_9FLAO</name>
<comment type="caution">
    <text evidence="6">The sequence shown here is derived from an EMBL/GenBank/DDBJ whole genome shotgun (WGS) entry which is preliminary data.</text>
</comment>
<dbReference type="SMART" id="SM00382">
    <property type="entry name" value="AAA"/>
    <property type="match status" value="1"/>
</dbReference>
<keyword evidence="7" id="KW-1185">Reference proteome</keyword>
<dbReference type="RefSeq" id="WP_303282108.1">
    <property type="nucleotide sequence ID" value="NZ_BAABCZ010000010.1"/>
</dbReference>
<evidence type="ECO:0000313" key="6">
    <source>
        <dbReference type="EMBL" id="MDO5987546.1"/>
    </source>
</evidence>
<keyword evidence="4 6" id="KW-0067">ATP-binding</keyword>
<dbReference type="PANTHER" id="PTHR43335:SF4">
    <property type="entry name" value="ABC TRANSPORTER, ATP-BINDING PROTEIN"/>
    <property type="match status" value="1"/>
</dbReference>